<comment type="catalytic activity">
    <reaction evidence="10">
        <text>5-phospho-beta-D-ribosylamine + L-glutamate + diphosphate = 5-phospho-alpha-D-ribose 1-diphosphate + L-glutamine + H2O</text>
        <dbReference type="Rhea" id="RHEA:14905"/>
        <dbReference type="ChEBI" id="CHEBI:15377"/>
        <dbReference type="ChEBI" id="CHEBI:29985"/>
        <dbReference type="ChEBI" id="CHEBI:33019"/>
        <dbReference type="ChEBI" id="CHEBI:58017"/>
        <dbReference type="ChEBI" id="CHEBI:58359"/>
        <dbReference type="ChEBI" id="CHEBI:58681"/>
        <dbReference type="EC" id="2.4.2.14"/>
    </reaction>
</comment>
<evidence type="ECO:0000256" key="9">
    <source>
        <dbReference type="ARBA" id="ARBA00023014"/>
    </source>
</evidence>
<evidence type="ECO:0000256" key="11">
    <source>
        <dbReference type="SAM" id="MobiDB-lite"/>
    </source>
</evidence>
<dbReference type="OrthoDB" id="191723at2759"/>
<dbReference type="InterPro" id="IPR029055">
    <property type="entry name" value="Ntn_hydrolases_N"/>
</dbReference>
<comment type="similarity">
    <text evidence="3">In the C-terminal section; belongs to the purine/pyrimidine phosphoribosyltransferase family.</text>
</comment>
<dbReference type="InterPro" id="IPR000836">
    <property type="entry name" value="PRTase_dom"/>
</dbReference>
<evidence type="ECO:0000313" key="14">
    <source>
        <dbReference type="Proteomes" id="UP000327013"/>
    </source>
</evidence>
<keyword evidence="9" id="KW-0408">Iron</keyword>
<dbReference type="GO" id="GO:0004044">
    <property type="term" value="F:amidophosphoribosyltransferase activity"/>
    <property type="evidence" value="ECO:0007669"/>
    <property type="project" value="UniProtKB-EC"/>
</dbReference>
<dbReference type="SUPFAM" id="SSF53271">
    <property type="entry name" value="PRTase-like"/>
    <property type="match status" value="1"/>
</dbReference>
<keyword evidence="6" id="KW-0808">Transferase</keyword>
<dbReference type="Gene3D" id="3.40.50.2020">
    <property type="match status" value="1"/>
</dbReference>
<keyword evidence="5" id="KW-0328">Glycosyltransferase</keyword>
<proteinExistence type="inferred from homology"/>
<dbReference type="Pfam" id="PF13522">
    <property type="entry name" value="GATase_6"/>
    <property type="match status" value="1"/>
</dbReference>
<dbReference type="NCBIfam" id="TIGR01134">
    <property type="entry name" value="purF"/>
    <property type="match status" value="1"/>
</dbReference>
<dbReference type="HAMAP" id="MF_01931">
    <property type="entry name" value="PurF"/>
    <property type="match status" value="1"/>
</dbReference>
<dbReference type="EC" id="2.4.2.14" evidence="4"/>
<evidence type="ECO:0000256" key="4">
    <source>
        <dbReference type="ARBA" id="ARBA00011941"/>
    </source>
</evidence>
<evidence type="ECO:0000256" key="5">
    <source>
        <dbReference type="ARBA" id="ARBA00022676"/>
    </source>
</evidence>
<evidence type="ECO:0000256" key="2">
    <source>
        <dbReference type="ARBA" id="ARBA00005209"/>
    </source>
</evidence>
<gene>
    <name evidence="13" type="ORF">FH972_021219</name>
</gene>
<dbReference type="InterPro" id="IPR017932">
    <property type="entry name" value="GATase_2_dom"/>
</dbReference>
<keyword evidence="7" id="KW-0658">Purine biosynthesis</keyword>
<dbReference type="AlphaFoldDB" id="A0A5N6KNP9"/>
<keyword evidence="9" id="KW-0479">Metal-binding</keyword>
<reference evidence="13 14" key="1">
    <citation type="submission" date="2019-06" db="EMBL/GenBank/DDBJ databases">
        <title>A chromosomal-level reference genome of Carpinus fangiana (Coryloideae, Betulaceae).</title>
        <authorList>
            <person name="Yang X."/>
            <person name="Wang Z."/>
            <person name="Zhang L."/>
            <person name="Hao G."/>
            <person name="Liu J."/>
            <person name="Yang Y."/>
        </authorList>
    </citation>
    <scope>NUCLEOTIDE SEQUENCE [LARGE SCALE GENOMIC DNA]</scope>
    <source>
        <strain evidence="13">Cfa_2016G</strain>
        <tissue evidence="13">Leaf</tissue>
    </source>
</reference>
<dbReference type="PROSITE" id="PS51278">
    <property type="entry name" value="GATASE_TYPE_2"/>
    <property type="match status" value="1"/>
</dbReference>
<dbReference type="SUPFAM" id="SSF56235">
    <property type="entry name" value="N-terminal nucleophile aminohydrolases (Ntn hydrolases)"/>
    <property type="match status" value="1"/>
</dbReference>
<keyword evidence="8" id="KW-0315">Glutamine amidotransferase</keyword>
<name>A0A5N6KNP9_9ROSI</name>
<dbReference type="EMBL" id="VIBQ01000009">
    <property type="protein sequence ID" value="KAB8336912.1"/>
    <property type="molecule type" value="Genomic_DNA"/>
</dbReference>
<feature type="region of interest" description="Disordered" evidence="11">
    <location>
        <begin position="548"/>
        <end position="591"/>
    </location>
</feature>
<dbReference type="InterPro" id="IPR029057">
    <property type="entry name" value="PRTase-like"/>
</dbReference>
<dbReference type="GO" id="GO:0051536">
    <property type="term" value="F:iron-sulfur cluster binding"/>
    <property type="evidence" value="ECO:0007669"/>
    <property type="project" value="UniProtKB-KW"/>
</dbReference>
<organism evidence="13 14">
    <name type="scientific">Carpinus fangiana</name>
    <dbReference type="NCBI Taxonomy" id="176857"/>
    <lineage>
        <taxon>Eukaryota</taxon>
        <taxon>Viridiplantae</taxon>
        <taxon>Streptophyta</taxon>
        <taxon>Embryophyta</taxon>
        <taxon>Tracheophyta</taxon>
        <taxon>Spermatophyta</taxon>
        <taxon>Magnoliopsida</taxon>
        <taxon>eudicotyledons</taxon>
        <taxon>Gunneridae</taxon>
        <taxon>Pentapetalae</taxon>
        <taxon>rosids</taxon>
        <taxon>fabids</taxon>
        <taxon>Fagales</taxon>
        <taxon>Betulaceae</taxon>
        <taxon>Carpinus</taxon>
    </lineage>
</organism>
<evidence type="ECO:0000313" key="13">
    <source>
        <dbReference type="EMBL" id="KAB8336912.1"/>
    </source>
</evidence>
<comment type="pathway">
    <text evidence="2">Purine metabolism; IMP biosynthesis via de novo pathway; N(1)-(5-phospho-D-ribosyl)glycinamide from 5-phospho-alpha-D-ribose 1-diphosphate: step 1/2.</text>
</comment>
<keyword evidence="14" id="KW-1185">Reference proteome</keyword>
<evidence type="ECO:0000256" key="7">
    <source>
        <dbReference type="ARBA" id="ARBA00022755"/>
    </source>
</evidence>
<dbReference type="Proteomes" id="UP000327013">
    <property type="component" value="Unassembled WGS sequence"/>
</dbReference>
<feature type="compositionally biased region" description="Basic and acidic residues" evidence="11">
    <location>
        <begin position="564"/>
        <end position="573"/>
    </location>
</feature>
<accession>A0A5N6KNP9</accession>
<evidence type="ECO:0000256" key="1">
    <source>
        <dbReference type="ARBA" id="ARBA00001966"/>
    </source>
</evidence>
<evidence type="ECO:0000256" key="8">
    <source>
        <dbReference type="ARBA" id="ARBA00022962"/>
    </source>
</evidence>
<dbReference type="InterPro" id="IPR005854">
    <property type="entry name" value="PurF"/>
</dbReference>
<feature type="compositionally biased region" description="Polar residues" evidence="11">
    <location>
        <begin position="575"/>
        <end position="584"/>
    </location>
</feature>
<dbReference type="GO" id="GO:0006189">
    <property type="term" value="P:'de novo' IMP biosynthetic process"/>
    <property type="evidence" value="ECO:0007669"/>
    <property type="project" value="UniProtKB-UniPathway"/>
</dbReference>
<dbReference type="UniPathway" id="UPA00074">
    <property type="reaction ID" value="UER00124"/>
</dbReference>
<dbReference type="PANTHER" id="PTHR11907">
    <property type="entry name" value="AMIDOPHOSPHORIBOSYLTRANSFERASE"/>
    <property type="match status" value="1"/>
</dbReference>
<dbReference type="GO" id="GO:0009113">
    <property type="term" value="P:purine nucleobase biosynthetic process"/>
    <property type="evidence" value="ECO:0007669"/>
    <property type="project" value="InterPro"/>
</dbReference>
<evidence type="ECO:0000256" key="6">
    <source>
        <dbReference type="ARBA" id="ARBA00022679"/>
    </source>
</evidence>
<keyword evidence="9" id="KW-0411">Iron-sulfur</keyword>
<comment type="caution">
    <text evidence="13">The sequence shown here is derived from an EMBL/GenBank/DDBJ whole genome shotgun (WGS) entry which is preliminary data.</text>
</comment>
<sequence>MCGIIAVIHADSTSTSAAADIHEALYLQQHRGQDACGIAACGVGGRIFQCKGNGMASKVFHDGERVSDLPGFMGVGHLRYPTAGSSANAEAQPFYVNSPYGICFTHNGNLINAPELREFLDKEAHRHINTDSDSELMLNIFANELNETGKARVNAEDCFTSLERMYARCKGGWACTAMLAGFGLIGFRDPYGIRPMVLGSRTIEGHGTDYMMASESVALKGLGCKAKDIIDILPGQAVILEKGCKPRFHQVQAPLGYAPDIFEYVYFARPDSIIDGISVQHSRENMGRKLAEKIKAQLGPEIIKDIDVVIPIPETSTTSARCVAERLNKEFVDGFIKNRYIFRTFIMPNQLLRKTGVRRKLMAMEPQFEGRNVLLVDDSIVRGTTSKEIVLMAREAGAKKVFFASCAPPITHAHIYGIDLASTSELIASHQSAEEVASTIGADRVIYQDLPDLEAACAELSPRDPKTQRFEVGVFCGKYVTPVDDGYFEHLEQIRGERKLLKVQESARQAVVNGSAREEDVMMVANGAEVDRFGRIQPASGDARKALFAHGGVNGSGSSSPHRSSPDRGERKSVRNTQDISLDNINDHEPR</sequence>
<evidence type="ECO:0000256" key="3">
    <source>
        <dbReference type="ARBA" id="ARBA00010138"/>
    </source>
</evidence>
<dbReference type="CDD" id="cd06223">
    <property type="entry name" value="PRTases_typeI"/>
    <property type="match status" value="1"/>
</dbReference>
<comment type="cofactor">
    <cofactor evidence="1">
        <name>[4Fe-4S] cluster</name>
        <dbReference type="ChEBI" id="CHEBI:49883"/>
    </cofactor>
</comment>
<dbReference type="Gene3D" id="3.60.20.10">
    <property type="entry name" value="Glutamine Phosphoribosylpyrophosphate, subunit 1, domain 1"/>
    <property type="match status" value="1"/>
</dbReference>
<evidence type="ECO:0000259" key="12">
    <source>
        <dbReference type="PROSITE" id="PS51278"/>
    </source>
</evidence>
<feature type="domain" description="Glutamine amidotransferase type-2" evidence="12">
    <location>
        <begin position="2"/>
        <end position="243"/>
    </location>
</feature>
<protein>
    <recommendedName>
        <fullName evidence="4">amidophosphoribosyltransferase</fullName>
        <ecNumber evidence="4">2.4.2.14</ecNumber>
    </recommendedName>
</protein>
<evidence type="ECO:0000256" key="10">
    <source>
        <dbReference type="ARBA" id="ARBA00048430"/>
    </source>
</evidence>